<sequence>MTAEQLTMGVEEEFLLVREDGRLSGSGPEVVDATAEGHGEVEQELKRCQVEGVSDICRTPDQVLEQLNGLRGELAASAAKRGLRLLPSGCPVLPETEEQEITPSPRYLRMAEWFGATARSLATCGCHVHVGIPDRETGVAVSNRVRPWLPVLLALTVNSPFNGTDTGYASWRYQEWSRWPSAGPPPVFSSLDEYEATVDTMLRAGALMDRAMIYWDVRLSERHPTLEFRIADVAAVPEDAALLAALIRGLVARALDDAGPAPELPQAVLRANLWRASREGVTGSTLHPVTGELVPVQSQVDDLVEHLSPLLGGDIEFVKAGIGRLRERGTGAARQRAAFARRGELADVVDALVVTSATM</sequence>
<evidence type="ECO:0000256" key="3">
    <source>
        <dbReference type="ARBA" id="ARBA00022840"/>
    </source>
</evidence>
<dbReference type="PANTHER" id="PTHR36510:SF1">
    <property type="entry name" value="GLUTAMATE--CYSTEINE LIGASE 2-RELATED"/>
    <property type="match status" value="1"/>
</dbReference>
<dbReference type="InterPro" id="IPR006336">
    <property type="entry name" value="GCS2"/>
</dbReference>
<evidence type="ECO:0000256" key="1">
    <source>
        <dbReference type="ARBA" id="ARBA00022598"/>
    </source>
</evidence>
<accession>A0A7W7Q6T4</accession>
<dbReference type="SUPFAM" id="SSF55931">
    <property type="entry name" value="Glutamine synthetase/guanido kinase"/>
    <property type="match status" value="1"/>
</dbReference>
<keyword evidence="2 5" id="KW-0547">Nucleotide-binding</keyword>
<dbReference type="NCBIfam" id="TIGR02050">
    <property type="entry name" value="gshA_cyan_rel"/>
    <property type="match status" value="1"/>
</dbReference>
<keyword evidence="1 5" id="KW-0436">Ligase</keyword>
<name>A0A7W7Q6T4_9PSEU</name>
<dbReference type="AlphaFoldDB" id="A0A7W7Q6T4"/>
<keyword evidence="7" id="KW-1185">Reference proteome</keyword>
<comment type="function">
    <text evidence="5">ATP-dependent carboxylate-amine ligase which exhibits weak glutamate--cysteine ligase activity.</text>
</comment>
<organism evidence="6 7">
    <name type="scientific">Actinophytocola algeriensis</name>
    <dbReference type="NCBI Taxonomy" id="1768010"/>
    <lineage>
        <taxon>Bacteria</taxon>
        <taxon>Bacillati</taxon>
        <taxon>Actinomycetota</taxon>
        <taxon>Actinomycetes</taxon>
        <taxon>Pseudonocardiales</taxon>
        <taxon>Pseudonocardiaceae</taxon>
    </lineage>
</organism>
<dbReference type="InterPro" id="IPR050141">
    <property type="entry name" value="GCL_type2/YbdK_subfam"/>
</dbReference>
<evidence type="ECO:0000256" key="2">
    <source>
        <dbReference type="ARBA" id="ARBA00022741"/>
    </source>
</evidence>
<protein>
    <recommendedName>
        <fullName evidence="5">Putative glutamate--cysteine ligase 2</fullName>
        <ecNumber evidence="5">6.3.2.2</ecNumber>
    </recommendedName>
    <alternativeName>
        <fullName evidence="5">Gamma-glutamylcysteine synthetase 2</fullName>
        <shortName evidence="5">GCS 2</shortName>
        <shortName evidence="5">Gamma-GCS 2</shortName>
    </alternativeName>
</protein>
<dbReference type="Proteomes" id="UP000520767">
    <property type="component" value="Unassembled WGS sequence"/>
</dbReference>
<dbReference type="PANTHER" id="PTHR36510">
    <property type="entry name" value="GLUTAMATE--CYSTEINE LIGASE 2-RELATED"/>
    <property type="match status" value="1"/>
</dbReference>
<reference evidence="6 7" key="1">
    <citation type="submission" date="2020-08" db="EMBL/GenBank/DDBJ databases">
        <title>Genomic Encyclopedia of Type Strains, Phase III (KMG-III): the genomes of soil and plant-associated and newly described type strains.</title>
        <authorList>
            <person name="Whitman W."/>
        </authorList>
    </citation>
    <scope>NUCLEOTIDE SEQUENCE [LARGE SCALE GENOMIC DNA]</scope>
    <source>
        <strain evidence="6 7">CECT 8960</strain>
    </source>
</reference>
<comment type="catalytic activity">
    <reaction evidence="4 5">
        <text>L-cysteine + L-glutamate + ATP = gamma-L-glutamyl-L-cysteine + ADP + phosphate + H(+)</text>
        <dbReference type="Rhea" id="RHEA:13285"/>
        <dbReference type="ChEBI" id="CHEBI:15378"/>
        <dbReference type="ChEBI" id="CHEBI:29985"/>
        <dbReference type="ChEBI" id="CHEBI:30616"/>
        <dbReference type="ChEBI" id="CHEBI:35235"/>
        <dbReference type="ChEBI" id="CHEBI:43474"/>
        <dbReference type="ChEBI" id="CHEBI:58173"/>
        <dbReference type="ChEBI" id="CHEBI:456216"/>
        <dbReference type="EC" id="6.3.2.2"/>
    </reaction>
</comment>
<dbReference type="GO" id="GO:0042398">
    <property type="term" value="P:modified amino acid biosynthetic process"/>
    <property type="evidence" value="ECO:0007669"/>
    <property type="project" value="InterPro"/>
</dbReference>
<dbReference type="Gene3D" id="3.30.590.20">
    <property type="match status" value="1"/>
</dbReference>
<gene>
    <name evidence="6" type="ORF">FHR82_004140</name>
</gene>
<dbReference type="EC" id="6.3.2.2" evidence="5"/>
<dbReference type="GO" id="GO:0004357">
    <property type="term" value="F:glutamate-cysteine ligase activity"/>
    <property type="evidence" value="ECO:0007669"/>
    <property type="project" value="UniProtKB-EC"/>
</dbReference>
<evidence type="ECO:0000256" key="5">
    <source>
        <dbReference type="HAMAP-Rule" id="MF_01609"/>
    </source>
</evidence>
<dbReference type="HAMAP" id="MF_01609">
    <property type="entry name" value="Glu_cys_ligase_2"/>
    <property type="match status" value="1"/>
</dbReference>
<dbReference type="RefSeq" id="WP_311771183.1">
    <property type="nucleotide sequence ID" value="NZ_JACHJQ010000004.1"/>
</dbReference>
<evidence type="ECO:0000313" key="7">
    <source>
        <dbReference type="Proteomes" id="UP000520767"/>
    </source>
</evidence>
<dbReference type="InterPro" id="IPR011793">
    <property type="entry name" value="YbdK"/>
</dbReference>
<comment type="caution">
    <text evidence="6">The sequence shown here is derived from an EMBL/GenBank/DDBJ whole genome shotgun (WGS) entry which is preliminary data.</text>
</comment>
<proteinExistence type="inferred from homology"/>
<dbReference type="EMBL" id="JACHJQ010000004">
    <property type="protein sequence ID" value="MBB4907898.1"/>
    <property type="molecule type" value="Genomic_DNA"/>
</dbReference>
<keyword evidence="3 5" id="KW-0067">ATP-binding</keyword>
<dbReference type="Pfam" id="PF04107">
    <property type="entry name" value="GCS2"/>
    <property type="match status" value="1"/>
</dbReference>
<dbReference type="GO" id="GO:0005524">
    <property type="term" value="F:ATP binding"/>
    <property type="evidence" value="ECO:0007669"/>
    <property type="project" value="UniProtKB-KW"/>
</dbReference>
<dbReference type="NCBIfam" id="NF010041">
    <property type="entry name" value="PRK13517.1-1"/>
    <property type="match status" value="1"/>
</dbReference>
<evidence type="ECO:0000256" key="4">
    <source>
        <dbReference type="ARBA" id="ARBA00048819"/>
    </source>
</evidence>
<comment type="similarity">
    <text evidence="5">Belongs to the glutamate--cysteine ligase type 2 family. YbdK subfamily.</text>
</comment>
<dbReference type="InterPro" id="IPR014746">
    <property type="entry name" value="Gln_synth/guanido_kin_cat_dom"/>
</dbReference>
<evidence type="ECO:0000313" key="6">
    <source>
        <dbReference type="EMBL" id="MBB4907898.1"/>
    </source>
</evidence>